<keyword evidence="1" id="KW-0732">Signal</keyword>
<evidence type="ECO:0000256" key="1">
    <source>
        <dbReference type="SAM" id="SignalP"/>
    </source>
</evidence>
<feature type="chain" id="PRO_5043609655" evidence="1">
    <location>
        <begin position="17"/>
        <end position="79"/>
    </location>
</feature>
<sequence>MCVALFLLIYAYRSNILSMNKPIQRKKSLKRVATNLNLNDSDIDEDLIQNFNEDDDTEKLLDDITGIDHIEAEPGFDSS</sequence>
<comment type="caution">
    <text evidence="2">The sequence shown here is derived from an EMBL/GenBank/DDBJ whole genome shotgun (WGS) entry which is preliminary data.</text>
</comment>
<protein>
    <submittedName>
        <fullName evidence="2">Uncharacterized protein</fullName>
    </submittedName>
</protein>
<evidence type="ECO:0000313" key="3">
    <source>
        <dbReference type="Proteomes" id="UP001458880"/>
    </source>
</evidence>
<dbReference type="Proteomes" id="UP001458880">
    <property type="component" value="Unassembled WGS sequence"/>
</dbReference>
<evidence type="ECO:0000313" key="2">
    <source>
        <dbReference type="EMBL" id="KAK9730243.1"/>
    </source>
</evidence>
<feature type="signal peptide" evidence="1">
    <location>
        <begin position="1"/>
        <end position="16"/>
    </location>
</feature>
<organism evidence="2 3">
    <name type="scientific">Popillia japonica</name>
    <name type="common">Japanese beetle</name>
    <dbReference type="NCBI Taxonomy" id="7064"/>
    <lineage>
        <taxon>Eukaryota</taxon>
        <taxon>Metazoa</taxon>
        <taxon>Ecdysozoa</taxon>
        <taxon>Arthropoda</taxon>
        <taxon>Hexapoda</taxon>
        <taxon>Insecta</taxon>
        <taxon>Pterygota</taxon>
        <taxon>Neoptera</taxon>
        <taxon>Endopterygota</taxon>
        <taxon>Coleoptera</taxon>
        <taxon>Polyphaga</taxon>
        <taxon>Scarabaeiformia</taxon>
        <taxon>Scarabaeidae</taxon>
        <taxon>Rutelinae</taxon>
        <taxon>Popillia</taxon>
    </lineage>
</organism>
<dbReference type="EMBL" id="JASPKY010000150">
    <property type="protein sequence ID" value="KAK9730243.1"/>
    <property type="molecule type" value="Genomic_DNA"/>
</dbReference>
<accession>A0AAW1L9R7</accession>
<reference evidence="2 3" key="1">
    <citation type="journal article" date="2024" name="BMC Genomics">
        <title>De novo assembly and annotation of Popillia japonica's genome with initial clues to its potential as an invasive pest.</title>
        <authorList>
            <person name="Cucini C."/>
            <person name="Boschi S."/>
            <person name="Funari R."/>
            <person name="Cardaioli E."/>
            <person name="Iannotti N."/>
            <person name="Marturano G."/>
            <person name="Paoli F."/>
            <person name="Bruttini M."/>
            <person name="Carapelli A."/>
            <person name="Frati F."/>
            <person name="Nardi F."/>
        </authorList>
    </citation>
    <scope>NUCLEOTIDE SEQUENCE [LARGE SCALE GENOMIC DNA]</scope>
    <source>
        <strain evidence="2">DMR45628</strain>
    </source>
</reference>
<name>A0AAW1L9R7_POPJA</name>
<dbReference type="AlphaFoldDB" id="A0AAW1L9R7"/>
<proteinExistence type="predicted"/>
<gene>
    <name evidence="2" type="ORF">QE152_g15363</name>
</gene>
<keyword evidence="3" id="KW-1185">Reference proteome</keyword>